<name>A0ACC2RQV4_9FUNG</name>
<gene>
    <name evidence="1" type="ORF">DSO57_1034433</name>
</gene>
<reference evidence="1" key="1">
    <citation type="submission" date="2022-04" db="EMBL/GenBank/DDBJ databases">
        <title>Genome of the entomopathogenic fungus Entomophthora muscae.</title>
        <authorList>
            <person name="Elya C."/>
            <person name="Lovett B.R."/>
            <person name="Lee E."/>
            <person name="Macias A.M."/>
            <person name="Hajek A.E."/>
            <person name="De Bivort B.L."/>
            <person name="Kasson M.T."/>
            <person name="De Fine Licht H.H."/>
            <person name="Stajich J.E."/>
        </authorList>
    </citation>
    <scope>NUCLEOTIDE SEQUENCE</scope>
    <source>
        <strain evidence="1">Berkeley</strain>
    </source>
</reference>
<dbReference type="EMBL" id="QTSX02006676">
    <property type="protein sequence ID" value="KAJ9052408.1"/>
    <property type="molecule type" value="Genomic_DNA"/>
</dbReference>
<organism evidence="1 2">
    <name type="scientific">Entomophthora muscae</name>
    <dbReference type="NCBI Taxonomy" id="34485"/>
    <lineage>
        <taxon>Eukaryota</taxon>
        <taxon>Fungi</taxon>
        <taxon>Fungi incertae sedis</taxon>
        <taxon>Zoopagomycota</taxon>
        <taxon>Entomophthoromycotina</taxon>
        <taxon>Entomophthoromycetes</taxon>
        <taxon>Entomophthorales</taxon>
        <taxon>Entomophthoraceae</taxon>
        <taxon>Entomophthora</taxon>
    </lineage>
</organism>
<accession>A0ACC2RQV4</accession>
<proteinExistence type="predicted"/>
<evidence type="ECO:0000313" key="2">
    <source>
        <dbReference type="Proteomes" id="UP001165960"/>
    </source>
</evidence>
<comment type="caution">
    <text evidence="1">The sequence shown here is derived from an EMBL/GenBank/DDBJ whole genome shotgun (WGS) entry which is preliminary data.</text>
</comment>
<evidence type="ECO:0000313" key="1">
    <source>
        <dbReference type="EMBL" id="KAJ9052408.1"/>
    </source>
</evidence>
<keyword evidence="2" id="KW-1185">Reference proteome</keyword>
<protein>
    <submittedName>
        <fullName evidence="1">Uncharacterized protein</fullName>
    </submittedName>
</protein>
<dbReference type="Proteomes" id="UP001165960">
    <property type="component" value="Unassembled WGS sequence"/>
</dbReference>
<sequence length="275" mass="30111">MDSTLEKRPNPTSVNPSMSRTCPLKDLLSPANESTNSGNIPTITWATANGELHKLSQEQGLSVDTKSHDSVMVMSFLFGIDCLKKKNGNRKAAKPLKVLDDLNLVIDKKWVKAAPVDGEGINLHIPEFFPNNYALKITRYHYPVALGSQPSGCPKISNYDIINALAEVSNQEVKIFSDNQSDSSSPSQLSYSPPYFPSENLLSDIIPQYMKATLGSKTPPSQAMAASVLAWLRKVSTQDQQGDLSQQLLLSLDLIYTTLTGSKKKFDIPCPNPAN</sequence>